<proteinExistence type="predicted"/>
<dbReference type="PANTHER" id="PTHR34595">
    <property type="entry name" value="BLR5612 PROTEIN"/>
    <property type="match status" value="1"/>
</dbReference>
<dbReference type="eggNOG" id="COG2307">
    <property type="taxonomic scope" value="Bacteria"/>
</dbReference>
<protein>
    <recommendedName>
        <fullName evidence="1">DUF403 domain-containing protein</fullName>
    </recommendedName>
</protein>
<dbReference type="InterPro" id="IPR007296">
    <property type="entry name" value="DUF403"/>
</dbReference>
<evidence type="ECO:0000313" key="2">
    <source>
        <dbReference type="EMBL" id="EGB16330.1"/>
    </source>
</evidence>
<dbReference type="RefSeq" id="WP_014323754.1">
    <property type="nucleotide sequence ID" value="NC_016803.1"/>
</dbReference>
<accession>F0JK81</accession>
<reference evidence="2 3" key="1">
    <citation type="journal article" date="2011" name="J. Bacteriol.">
        <title>Genome sequence of the mercury-methylating strain Desulfovibrio desulfuricans ND132.</title>
        <authorList>
            <person name="Brown S.D."/>
            <person name="Gilmour C.C."/>
            <person name="Kucken A.M."/>
            <person name="Wall J.D."/>
            <person name="Elias D.A."/>
            <person name="Brandt C.C."/>
            <person name="Podar M."/>
            <person name="Chertkov O."/>
            <person name="Held B."/>
            <person name="Bruce D.C."/>
            <person name="Detter J.C."/>
            <person name="Tapia R."/>
            <person name="Han C.S."/>
            <person name="Goodwin L.A."/>
            <person name="Cheng J.F."/>
            <person name="Pitluck S."/>
            <person name="Woyke T."/>
            <person name="Mikhailova N."/>
            <person name="Ivanova N.N."/>
            <person name="Han J."/>
            <person name="Lucas S."/>
            <person name="Lapidus A.L."/>
            <person name="Land M.L."/>
            <person name="Hauser L.J."/>
            <person name="Palumbo A.V."/>
        </authorList>
    </citation>
    <scope>NUCLEOTIDE SEQUENCE [LARGE SCALE GENOMIC DNA]</scope>
    <source>
        <strain evidence="2 3">ND132</strain>
    </source>
</reference>
<organism evidence="2 3">
    <name type="scientific">Pseudodesulfovibrio mercurii</name>
    <dbReference type="NCBI Taxonomy" id="641491"/>
    <lineage>
        <taxon>Bacteria</taxon>
        <taxon>Pseudomonadati</taxon>
        <taxon>Thermodesulfobacteriota</taxon>
        <taxon>Desulfovibrionia</taxon>
        <taxon>Desulfovibrionales</taxon>
        <taxon>Desulfovibrionaceae</taxon>
    </lineage>
</organism>
<dbReference type="EMBL" id="CP003220">
    <property type="protein sequence ID" value="EGB16330.1"/>
    <property type="molecule type" value="Genomic_DNA"/>
</dbReference>
<gene>
    <name evidence="2" type="ORF">DND132_3127</name>
</gene>
<feature type="domain" description="DUF403" evidence="1">
    <location>
        <begin position="1"/>
        <end position="312"/>
    </location>
</feature>
<name>F0JK81_9BACT</name>
<dbReference type="KEGG" id="ddn:DND132_3127"/>
<dbReference type="Pfam" id="PF04168">
    <property type="entry name" value="Alpha-E"/>
    <property type="match status" value="1"/>
</dbReference>
<dbReference type="InterPro" id="IPR051680">
    <property type="entry name" value="ATP-dep_Glu-Cys_Ligase-2"/>
</dbReference>
<sequence>MLSRVADAVYWMSRYLERAVNLARLVDVNWLLTLDMPENFGEQWEPLVATTGDRALFFERFKRADRENVLRFLLFDTEYTNSIRSCLRMARENARTIREMIPTEMWEEVNIFYHMVERAADRPETVVVNPFSFCNEVKRRGFILGGVSAAAMTRDETFYFTHLGNMLERADKTSRLLDVKYFHLLPKAEDINSTLDHIQWSALLKAASGFQAYRHRFGPISPGSVVEFLLLDHDFPRAVLHCLTVSRNSLHQITGTPIGHFSNLAEKVLGQLVGEMSFHSVEEIIGRGLHEFTDNLQTRMNQVDEAVSRTFFSVSDEPLDSPGEQ</sequence>
<evidence type="ECO:0000259" key="1">
    <source>
        <dbReference type="Pfam" id="PF04168"/>
    </source>
</evidence>
<dbReference type="STRING" id="641491.DND132_3127"/>
<evidence type="ECO:0000313" key="3">
    <source>
        <dbReference type="Proteomes" id="UP000007845"/>
    </source>
</evidence>
<dbReference type="HOGENOM" id="CLU_071567_1_0_7"/>
<dbReference type="PANTHER" id="PTHR34595:SF7">
    <property type="entry name" value="SLL1039 PROTEIN"/>
    <property type="match status" value="1"/>
</dbReference>
<keyword evidence="3" id="KW-1185">Reference proteome</keyword>
<dbReference type="OrthoDB" id="9803532at2"/>
<dbReference type="AlphaFoldDB" id="F0JK81"/>
<dbReference type="Proteomes" id="UP000007845">
    <property type="component" value="Chromosome"/>
</dbReference>